<evidence type="ECO:0000313" key="1">
    <source>
        <dbReference type="EMBL" id="RRT66705.1"/>
    </source>
</evidence>
<reference evidence="1 2" key="1">
    <citation type="journal article" date="2014" name="Agronomy (Basel)">
        <title>A Draft Genome Sequence for Ensete ventricosum, the Drought-Tolerant Tree Against Hunger.</title>
        <authorList>
            <person name="Harrison J."/>
            <person name="Moore K.A."/>
            <person name="Paszkiewicz K."/>
            <person name="Jones T."/>
            <person name="Grant M."/>
            <person name="Ambacheew D."/>
            <person name="Muzemil S."/>
            <person name="Studholme D.J."/>
        </authorList>
    </citation>
    <scope>NUCLEOTIDE SEQUENCE [LARGE SCALE GENOMIC DNA]</scope>
</reference>
<accession>A0A426ZS41</accession>
<dbReference type="AlphaFoldDB" id="A0A426ZS41"/>
<evidence type="ECO:0000313" key="2">
    <source>
        <dbReference type="Proteomes" id="UP000287651"/>
    </source>
</evidence>
<proteinExistence type="predicted"/>
<gene>
    <name evidence="1" type="ORF">B296_00021183</name>
</gene>
<dbReference type="EMBL" id="AMZH03005329">
    <property type="protein sequence ID" value="RRT66705.1"/>
    <property type="molecule type" value="Genomic_DNA"/>
</dbReference>
<comment type="caution">
    <text evidence="1">The sequence shown here is derived from an EMBL/GenBank/DDBJ whole genome shotgun (WGS) entry which is preliminary data.</text>
</comment>
<protein>
    <submittedName>
        <fullName evidence="1">Uncharacterized protein</fullName>
    </submittedName>
</protein>
<dbReference type="Proteomes" id="UP000287651">
    <property type="component" value="Unassembled WGS sequence"/>
</dbReference>
<name>A0A426ZS41_ENSVE</name>
<sequence>MPSVIAISSCLCRYLLYLLPCSIATSYRCCHRSCIRLPRLPPTATRLVAPSSTTVTSIATATIAALFFLCQPPLPEVPPPFEPAMASDTVLPDLELLSQPLIGVDHVA</sequence>
<organism evidence="1 2">
    <name type="scientific">Ensete ventricosum</name>
    <name type="common">Abyssinian banana</name>
    <name type="synonym">Musa ensete</name>
    <dbReference type="NCBI Taxonomy" id="4639"/>
    <lineage>
        <taxon>Eukaryota</taxon>
        <taxon>Viridiplantae</taxon>
        <taxon>Streptophyta</taxon>
        <taxon>Embryophyta</taxon>
        <taxon>Tracheophyta</taxon>
        <taxon>Spermatophyta</taxon>
        <taxon>Magnoliopsida</taxon>
        <taxon>Liliopsida</taxon>
        <taxon>Zingiberales</taxon>
        <taxon>Musaceae</taxon>
        <taxon>Ensete</taxon>
    </lineage>
</organism>